<dbReference type="GO" id="GO:0005506">
    <property type="term" value="F:iron ion binding"/>
    <property type="evidence" value="ECO:0007669"/>
    <property type="project" value="InterPro"/>
</dbReference>
<keyword evidence="5 12" id="KW-0812">Transmembrane</keyword>
<reference evidence="13" key="2">
    <citation type="submission" date="2018-04" db="EMBL/GenBank/DDBJ databases">
        <title>OnivRS2 (Oryza nivara Reference Sequence Version 2).</title>
        <authorList>
            <person name="Zhang J."/>
            <person name="Kudrna D."/>
            <person name="Lee S."/>
            <person name="Talag J."/>
            <person name="Rajasekar S."/>
            <person name="Welchert J."/>
            <person name="Hsing Y.-I."/>
            <person name="Wing R.A."/>
        </authorList>
    </citation>
    <scope>NUCLEOTIDE SEQUENCE [LARGE SCALE GENOMIC DNA]</scope>
    <source>
        <strain evidence="13">SL10</strain>
    </source>
</reference>
<dbReference type="GO" id="GO:0020037">
    <property type="term" value="F:heme binding"/>
    <property type="evidence" value="ECO:0007669"/>
    <property type="project" value="InterPro"/>
</dbReference>
<evidence type="ECO:0000256" key="9">
    <source>
        <dbReference type="ARBA" id="ARBA00023002"/>
    </source>
</evidence>
<evidence type="ECO:0000256" key="1">
    <source>
        <dbReference type="ARBA" id="ARBA00001971"/>
    </source>
</evidence>
<reference evidence="13" key="1">
    <citation type="submission" date="2015-04" db="UniProtKB">
        <authorList>
            <consortium name="EnsemblPlants"/>
        </authorList>
    </citation>
    <scope>IDENTIFICATION</scope>
    <source>
        <strain evidence="13">SL10</strain>
    </source>
</reference>
<evidence type="ECO:0000313" key="14">
    <source>
        <dbReference type="Proteomes" id="UP000006591"/>
    </source>
</evidence>
<accession>A0A0E0J4M0</accession>
<dbReference type="OMA" id="IPCDEPH"/>
<dbReference type="PRINTS" id="PR00385">
    <property type="entry name" value="P450"/>
</dbReference>
<evidence type="ECO:0000256" key="8">
    <source>
        <dbReference type="ARBA" id="ARBA00022989"/>
    </source>
</evidence>
<comment type="similarity">
    <text evidence="3">Belongs to the cytochrome P450 family.</text>
</comment>
<evidence type="ECO:0000313" key="13">
    <source>
        <dbReference type="EnsemblPlants" id="ONIVA11G20640.1"/>
    </source>
</evidence>
<dbReference type="Gramene" id="ONIVA11G20640.1">
    <property type="protein sequence ID" value="ONIVA11G20640.1"/>
    <property type="gene ID" value="ONIVA11G20640"/>
</dbReference>
<dbReference type="Proteomes" id="UP000006591">
    <property type="component" value="Chromosome 11"/>
</dbReference>
<dbReference type="FunFam" id="1.10.630.10:FF:000064">
    <property type="entry name" value="Cytochrome P450 monooxygenase"/>
    <property type="match status" value="1"/>
</dbReference>
<dbReference type="InterPro" id="IPR001128">
    <property type="entry name" value="Cyt_P450"/>
</dbReference>
<keyword evidence="10" id="KW-0408">Iron</keyword>
<evidence type="ECO:0000256" key="12">
    <source>
        <dbReference type="SAM" id="Phobius"/>
    </source>
</evidence>
<keyword evidence="6" id="KW-0479">Metal-binding</keyword>
<dbReference type="PANTHER" id="PTHR47955">
    <property type="entry name" value="CYTOCHROME P450 FAMILY 71 PROTEIN"/>
    <property type="match status" value="1"/>
</dbReference>
<dbReference type="InterPro" id="IPR002401">
    <property type="entry name" value="Cyt_P450_E_grp-I"/>
</dbReference>
<dbReference type="HOGENOM" id="CLU_001570_0_3_1"/>
<proteinExistence type="inferred from homology"/>
<dbReference type="CDD" id="cd11072">
    <property type="entry name" value="CYP71-like"/>
    <property type="match status" value="1"/>
</dbReference>
<feature type="transmembrane region" description="Helical" evidence="12">
    <location>
        <begin position="523"/>
        <end position="542"/>
    </location>
</feature>
<dbReference type="PANTHER" id="PTHR47955:SF21">
    <property type="entry name" value="OS06G0642300 PROTEIN"/>
    <property type="match status" value="1"/>
</dbReference>
<keyword evidence="12" id="KW-0472">Membrane</keyword>
<dbReference type="EnsemblPlants" id="ONIVA11G20640.1">
    <property type="protein sequence ID" value="ONIVA11G20640.1"/>
    <property type="gene ID" value="ONIVA11G20640"/>
</dbReference>
<feature type="transmembrane region" description="Helical" evidence="12">
    <location>
        <begin position="12"/>
        <end position="28"/>
    </location>
</feature>
<dbReference type="Pfam" id="PF00067">
    <property type="entry name" value="p450"/>
    <property type="match status" value="2"/>
</dbReference>
<dbReference type="GO" id="GO:0016020">
    <property type="term" value="C:membrane"/>
    <property type="evidence" value="ECO:0007669"/>
    <property type="project" value="UniProtKB-SubCell"/>
</dbReference>
<name>A0A0E0J4M0_ORYNI</name>
<keyword evidence="11" id="KW-0503">Monooxygenase</keyword>
<dbReference type="GO" id="GO:0004497">
    <property type="term" value="F:monooxygenase activity"/>
    <property type="evidence" value="ECO:0007669"/>
    <property type="project" value="UniProtKB-KW"/>
</dbReference>
<organism evidence="13">
    <name type="scientific">Oryza nivara</name>
    <name type="common">Indian wild rice</name>
    <name type="synonym">Oryza sativa f. spontanea</name>
    <dbReference type="NCBI Taxonomy" id="4536"/>
    <lineage>
        <taxon>Eukaryota</taxon>
        <taxon>Viridiplantae</taxon>
        <taxon>Streptophyta</taxon>
        <taxon>Embryophyta</taxon>
        <taxon>Tracheophyta</taxon>
        <taxon>Spermatophyta</taxon>
        <taxon>Magnoliopsida</taxon>
        <taxon>Liliopsida</taxon>
        <taxon>Poales</taxon>
        <taxon>Poaceae</taxon>
        <taxon>BOP clade</taxon>
        <taxon>Oryzoideae</taxon>
        <taxon>Oryzeae</taxon>
        <taxon>Oryzinae</taxon>
        <taxon>Oryza</taxon>
    </lineage>
</organism>
<dbReference type="InterPro" id="IPR017972">
    <property type="entry name" value="Cyt_P450_CS"/>
</dbReference>
<sequence>MADQLVHLPQQLLVLLLFIAPFFFFFLIRSMRRRDGGSVRLPPSPWALPVIGHLHHLMGTLPPHHAMRDIALRHGPLVWLRLGGLQVILASSVDAARESFRPIREEEVGRLLRAVAAASPARRAVNLSELISAYSADSTMRALIGSRFKDRDRFLMLLERGVKLFATPSLPDLYPSSRLAELISRRPRQMRRHRDEVYEFLDIIIKEHQENRSSSDDQEDLDLVDVLLRIQRKGDFPLSTDNIKTTIGDLFNGGSETTATTLKWIMAELIRNPRVMQKAQDEVRQVLGKHHKVTEEALRNLSYLHLVIKEGLRLHPPGLPLLLRESRTTSQVLGFHVPQGTMILVNMWAISRDPMYWDQAEEFIPERFEHVNIDYYGTDVKYMPFGVGRRICPGIAFGLVNLELVLASLLYHFDWELPDGTELGNLDMKEEMGAIARRLHDLSLVPVIRHPLPRWPCPSILLAASSLHRAGSGRLDVGGCWIRPPGGGIDSDLMIQKFSNFVSIWCKTTQAMADQLVHLPQQLLVLLLFIAPFFFFFFIRSIRRRDGGSVRLPPSPWALPVIGHLHHLMGALPPQHAMRDIALRHGPLVRLRLGGLQVILASSVDAAREVMRTHDLAFATRPSTRVMQLVFPEGSQGIVFTPYGDSWRNLRKICTVELLSAKRVQSFRPIREEEVGRLLRAVAAASPARRAVNLSELISAYSADSTMRALIGSRFKDRDKFLMLLERGVKLFATPSLPDLYPSSRLAELISRRPRQMRRHRDEVYEFLDIIIKEHQENRSSSDDQEDLDLVDVLLRIQRKGDFPLSTDNIKTTIGDLFNGGSETTATTLKWIMAELIRNPRVMQKAQDEVRQVLGKHHKVTEEALRNLSYLHLVIKEGLRLHPPGLPLLLRESRTTSQVLGFHVPQGTMILVNMWAISRDPMYWDQAEEFIPERFEHVNIDYYGTDVKYMPFGVGRRICPGIAFGLVNLELVLASLLYHFNWELPDETELGNLDMKEEMGAIARRLHDLSLVPVIRHPLPVDM</sequence>
<evidence type="ECO:0000256" key="3">
    <source>
        <dbReference type="ARBA" id="ARBA00010617"/>
    </source>
</evidence>
<keyword evidence="9" id="KW-0560">Oxidoreductase</keyword>
<evidence type="ECO:0008006" key="15">
    <source>
        <dbReference type="Google" id="ProtNLM"/>
    </source>
</evidence>
<dbReference type="FunFam" id="1.10.630.10:FF:000008">
    <property type="entry name" value="Cytochrome P450 71D8"/>
    <property type="match status" value="1"/>
</dbReference>
<dbReference type="GO" id="GO:0016705">
    <property type="term" value="F:oxidoreductase activity, acting on paired donors, with incorporation or reduction of molecular oxygen"/>
    <property type="evidence" value="ECO:0007669"/>
    <property type="project" value="InterPro"/>
</dbReference>
<evidence type="ECO:0000256" key="4">
    <source>
        <dbReference type="ARBA" id="ARBA00022617"/>
    </source>
</evidence>
<keyword evidence="14" id="KW-1185">Reference proteome</keyword>
<dbReference type="eggNOG" id="KOG0156">
    <property type="taxonomic scope" value="Eukaryota"/>
</dbReference>
<dbReference type="PRINTS" id="PR00463">
    <property type="entry name" value="EP450I"/>
</dbReference>
<keyword evidence="7" id="KW-0521">NADP</keyword>
<evidence type="ECO:0000256" key="2">
    <source>
        <dbReference type="ARBA" id="ARBA00004167"/>
    </source>
</evidence>
<comment type="subcellular location">
    <subcellularLocation>
        <location evidence="2">Membrane</location>
        <topology evidence="2">Single-pass membrane protein</topology>
    </subcellularLocation>
</comment>
<dbReference type="SUPFAM" id="SSF48264">
    <property type="entry name" value="Cytochrome P450"/>
    <property type="match status" value="2"/>
</dbReference>
<evidence type="ECO:0000256" key="5">
    <source>
        <dbReference type="ARBA" id="ARBA00022692"/>
    </source>
</evidence>
<keyword evidence="8 12" id="KW-1133">Transmembrane helix</keyword>
<evidence type="ECO:0000256" key="7">
    <source>
        <dbReference type="ARBA" id="ARBA00022857"/>
    </source>
</evidence>
<evidence type="ECO:0000256" key="6">
    <source>
        <dbReference type="ARBA" id="ARBA00022723"/>
    </source>
</evidence>
<evidence type="ECO:0000256" key="11">
    <source>
        <dbReference type="ARBA" id="ARBA00023033"/>
    </source>
</evidence>
<keyword evidence="4" id="KW-0349">Heme</keyword>
<dbReference type="STRING" id="4536.A0A0E0J4M0"/>
<dbReference type="GO" id="GO:0016102">
    <property type="term" value="P:diterpenoid biosynthetic process"/>
    <property type="evidence" value="ECO:0007669"/>
    <property type="project" value="UniProtKB-ARBA"/>
</dbReference>
<comment type="cofactor">
    <cofactor evidence="1">
        <name>heme</name>
        <dbReference type="ChEBI" id="CHEBI:30413"/>
    </cofactor>
</comment>
<evidence type="ECO:0000256" key="10">
    <source>
        <dbReference type="ARBA" id="ARBA00023004"/>
    </source>
</evidence>
<dbReference type="InterPro" id="IPR036396">
    <property type="entry name" value="Cyt_P450_sf"/>
</dbReference>
<protein>
    <recommendedName>
        <fullName evidence="15">Cytochrome P450</fullName>
    </recommendedName>
</protein>
<dbReference type="PROSITE" id="PS00086">
    <property type="entry name" value="CYTOCHROME_P450"/>
    <property type="match status" value="2"/>
</dbReference>
<dbReference type="AlphaFoldDB" id="A0A0E0J4M0"/>
<dbReference type="Gene3D" id="1.10.630.10">
    <property type="entry name" value="Cytochrome P450"/>
    <property type="match status" value="2"/>
</dbReference>